<accession>A0A429V682</accession>
<dbReference type="Pfam" id="PF13472">
    <property type="entry name" value="Lipase_GDSL_2"/>
    <property type="match status" value="1"/>
</dbReference>
<protein>
    <submittedName>
        <fullName evidence="2">Arylesterase</fullName>
    </submittedName>
</protein>
<dbReference type="PROSITE" id="PS01098">
    <property type="entry name" value="LIPASE_GDSL_SER"/>
    <property type="match status" value="1"/>
</dbReference>
<dbReference type="AlphaFoldDB" id="A0A429V682"/>
<dbReference type="Proteomes" id="UP000274661">
    <property type="component" value="Unassembled WGS sequence"/>
</dbReference>
<gene>
    <name evidence="2" type="ORF">HMF7854_00325</name>
</gene>
<organism evidence="2 3">
    <name type="scientific">Sphingomonas ginkgonis</name>
    <dbReference type="NCBI Taxonomy" id="2315330"/>
    <lineage>
        <taxon>Bacteria</taxon>
        <taxon>Pseudomonadati</taxon>
        <taxon>Pseudomonadota</taxon>
        <taxon>Alphaproteobacteria</taxon>
        <taxon>Sphingomonadales</taxon>
        <taxon>Sphingomonadaceae</taxon>
        <taxon>Sphingomonas</taxon>
    </lineage>
</organism>
<evidence type="ECO:0000313" key="2">
    <source>
        <dbReference type="EMBL" id="RST29445.1"/>
    </source>
</evidence>
<dbReference type="RefSeq" id="WP_126717288.1">
    <property type="nucleotide sequence ID" value="NZ_RWJF01000001.1"/>
</dbReference>
<dbReference type="Gene3D" id="3.40.50.1110">
    <property type="entry name" value="SGNH hydrolase"/>
    <property type="match status" value="1"/>
</dbReference>
<dbReference type="InterPro" id="IPR008265">
    <property type="entry name" value="Lipase_GDSL_AS"/>
</dbReference>
<dbReference type="InterPro" id="IPR036514">
    <property type="entry name" value="SGNH_hydro_sf"/>
</dbReference>
<dbReference type="OrthoDB" id="9786188at2"/>
<dbReference type="EMBL" id="RWJF01000001">
    <property type="protein sequence ID" value="RST29445.1"/>
    <property type="molecule type" value="Genomic_DNA"/>
</dbReference>
<dbReference type="CDD" id="cd01822">
    <property type="entry name" value="Lysophospholipase_L1_like"/>
    <property type="match status" value="1"/>
</dbReference>
<reference evidence="2 3" key="1">
    <citation type="submission" date="2018-12" db="EMBL/GenBank/DDBJ databases">
        <title>Sphingomonas sp. HMF7854 Genome sequencing and assembly.</title>
        <authorList>
            <person name="Cha I."/>
            <person name="Kang H."/>
            <person name="Kim H."/>
            <person name="Kang J."/>
            <person name="Joh K."/>
        </authorList>
    </citation>
    <scope>NUCLEOTIDE SEQUENCE [LARGE SCALE GENOMIC DNA]</scope>
    <source>
        <strain evidence="2 3">HMF7854</strain>
    </source>
</reference>
<evidence type="ECO:0000313" key="3">
    <source>
        <dbReference type="Proteomes" id="UP000274661"/>
    </source>
</evidence>
<dbReference type="GO" id="GO:0004622">
    <property type="term" value="F:phosphatidylcholine lysophospholipase activity"/>
    <property type="evidence" value="ECO:0007669"/>
    <property type="project" value="TreeGrafter"/>
</dbReference>
<dbReference type="InterPro" id="IPR013830">
    <property type="entry name" value="SGNH_hydro"/>
</dbReference>
<dbReference type="SUPFAM" id="SSF52266">
    <property type="entry name" value="SGNH hydrolase"/>
    <property type="match status" value="1"/>
</dbReference>
<comment type="caution">
    <text evidence="2">The sequence shown here is derived from an EMBL/GenBank/DDBJ whole genome shotgun (WGS) entry which is preliminary data.</text>
</comment>
<dbReference type="InterPro" id="IPR051532">
    <property type="entry name" value="Ester_Hydrolysis_Enzymes"/>
</dbReference>
<dbReference type="PANTHER" id="PTHR30383">
    <property type="entry name" value="THIOESTERASE 1/PROTEASE 1/LYSOPHOSPHOLIPASE L1"/>
    <property type="match status" value="1"/>
</dbReference>
<evidence type="ECO:0000259" key="1">
    <source>
        <dbReference type="Pfam" id="PF13472"/>
    </source>
</evidence>
<feature type="domain" description="SGNH hydrolase-type esterase" evidence="1">
    <location>
        <begin position="11"/>
        <end position="170"/>
    </location>
</feature>
<proteinExistence type="predicted"/>
<sequence>MTPTDKPFVLAFGDSLTAGYGLAPAESFAARLQLLLRQRFPAAAVRNAGLFGDTTESGRARLPRLLSGLTRRPDLAIVELGANDLLRGIPAARSRANLDAIVGDFGRAGIPVLLAGFEVPRLLAAVAGHYDGIHAEVAARHRVPLAPFFPPGVLGRPGLVLADGLHPNARAIEQIAAAFLPAVLAALGDDRSEAA</sequence>
<keyword evidence="3" id="KW-1185">Reference proteome</keyword>
<dbReference type="PANTHER" id="PTHR30383:SF24">
    <property type="entry name" value="THIOESTERASE 1_PROTEASE 1_LYSOPHOSPHOLIPASE L1"/>
    <property type="match status" value="1"/>
</dbReference>
<dbReference type="GO" id="GO:0006629">
    <property type="term" value="P:lipid metabolic process"/>
    <property type="evidence" value="ECO:0007669"/>
    <property type="project" value="InterPro"/>
</dbReference>
<name>A0A429V682_9SPHN</name>